<dbReference type="RefSeq" id="WP_245948467.1">
    <property type="nucleotide sequence ID" value="NZ_QQAY01000006.1"/>
</dbReference>
<keyword evidence="8" id="KW-1185">Reference proteome</keyword>
<dbReference type="InterPro" id="IPR006115">
    <property type="entry name" value="6PGDH_NADP-bd"/>
</dbReference>
<reference evidence="7 8" key="1">
    <citation type="submission" date="2018-07" db="EMBL/GenBank/DDBJ databases">
        <title>Genomic Encyclopedia of Type Strains, Phase IV (KMG-IV): sequencing the most valuable type-strain genomes for metagenomic binning, comparative biology and taxonomic classification.</title>
        <authorList>
            <person name="Goeker M."/>
        </authorList>
    </citation>
    <scope>NUCLEOTIDE SEQUENCE [LARGE SCALE GENOMIC DNA]</scope>
    <source>
        <strain evidence="7 8">DSM 25281</strain>
    </source>
</reference>
<organism evidence="7 8">
    <name type="scientific">Falsibacillus pallidus</name>
    <dbReference type="NCBI Taxonomy" id="493781"/>
    <lineage>
        <taxon>Bacteria</taxon>
        <taxon>Bacillati</taxon>
        <taxon>Bacillota</taxon>
        <taxon>Bacilli</taxon>
        <taxon>Bacillales</taxon>
        <taxon>Bacillaceae</taxon>
        <taxon>Falsibacillus</taxon>
    </lineage>
</organism>
<sequence length="303" mass="32816">MNNKIKLTMNKKGENNMIGFIGLGIMGSRMAGNLLNAGNELVVHNRTKEKAEDLLDKGAVWAESPRKTAEQSDVLYTMLANPGAVEEAALGEDGFLEGLKEGSLWVDCSTVNPSFSRKMADEAKKRGIRFLDAPVAGSKIPAEKGELVFVAGGSQEDLAEVESHMKAMGKAIQYQGENGKGTSMKLVINLMLAQTMAAFSEAVSFGESIGLEKETVLETLLGGPTTAPFLNGKKEKLLAGDYSPEFPLEHMQKDMQLVAQTAFEHGTALPIANTTKEIYALAKQQGYNDQDFSAIYQFLTNKK</sequence>
<dbReference type="InterPro" id="IPR002204">
    <property type="entry name" value="3-OH-isobutyrate_DH-rel_CS"/>
</dbReference>
<dbReference type="PANTHER" id="PTHR43580">
    <property type="entry name" value="OXIDOREDUCTASE GLYR1-RELATED"/>
    <property type="match status" value="1"/>
</dbReference>
<accession>A0A370GF73</accession>
<dbReference type="InterPro" id="IPR015815">
    <property type="entry name" value="HIBADH-related"/>
</dbReference>
<dbReference type="InterPro" id="IPR036291">
    <property type="entry name" value="NAD(P)-bd_dom_sf"/>
</dbReference>
<dbReference type="PIRSF" id="PIRSF000103">
    <property type="entry name" value="HIBADH"/>
    <property type="match status" value="1"/>
</dbReference>
<dbReference type="GO" id="GO:0016491">
    <property type="term" value="F:oxidoreductase activity"/>
    <property type="evidence" value="ECO:0007669"/>
    <property type="project" value="UniProtKB-KW"/>
</dbReference>
<dbReference type="GO" id="GO:0016054">
    <property type="term" value="P:organic acid catabolic process"/>
    <property type="evidence" value="ECO:0007669"/>
    <property type="project" value="UniProtKB-ARBA"/>
</dbReference>
<feature type="domain" description="6-phosphogluconate dehydrogenase NADP-binding" evidence="5">
    <location>
        <begin position="18"/>
        <end position="175"/>
    </location>
</feature>
<evidence type="ECO:0000259" key="6">
    <source>
        <dbReference type="Pfam" id="PF14833"/>
    </source>
</evidence>
<dbReference type="EMBL" id="QQAY01000006">
    <property type="protein sequence ID" value="RDI41930.1"/>
    <property type="molecule type" value="Genomic_DNA"/>
</dbReference>
<dbReference type="SUPFAM" id="SSF48179">
    <property type="entry name" value="6-phosphogluconate dehydrogenase C-terminal domain-like"/>
    <property type="match status" value="1"/>
</dbReference>
<dbReference type="PROSITE" id="PS00895">
    <property type="entry name" value="3_HYDROXYISOBUT_DH"/>
    <property type="match status" value="1"/>
</dbReference>
<evidence type="ECO:0000313" key="8">
    <source>
        <dbReference type="Proteomes" id="UP000255326"/>
    </source>
</evidence>
<keyword evidence="2" id="KW-0560">Oxidoreductase</keyword>
<evidence type="ECO:0000256" key="4">
    <source>
        <dbReference type="PIRSR" id="PIRSR000103-1"/>
    </source>
</evidence>
<dbReference type="GO" id="GO:0050661">
    <property type="term" value="F:NADP binding"/>
    <property type="evidence" value="ECO:0007669"/>
    <property type="project" value="InterPro"/>
</dbReference>
<evidence type="ECO:0000313" key="7">
    <source>
        <dbReference type="EMBL" id="RDI41930.1"/>
    </source>
</evidence>
<dbReference type="Pfam" id="PF14833">
    <property type="entry name" value="NAD_binding_11"/>
    <property type="match status" value="1"/>
</dbReference>
<evidence type="ECO:0000256" key="1">
    <source>
        <dbReference type="ARBA" id="ARBA00009080"/>
    </source>
</evidence>
<dbReference type="GO" id="GO:0051287">
    <property type="term" value="F:NAD binding"/>
    <property type="evidence" value="ECO:0007669"/>
    <property type="project" value="InterPro"/>
</dbReference>
<evidence type="ECO:0000259" key="5">
    <source>
        <dbReference type="Pfam" id="PF03446"/>
    </source>
</evidence>
<feature type="active site" evidence="4">
    <location>
        <position position="185"/>
    </location>
</feature>
<comment type="similarity">
    <text evidence="1">Belongs to the HIBADH-related family.</text>
</comment>
<proteinExistence type="inferred from homology"/>
<protein>
    <submittedName>
        <fullName evidence="7">3-hydroxyisobutyrate dehydrogenase/glyoxylate/succinic semialdehyde reductase</fullName>
    </submittedName>
</protein>
<dbReference type="AlphaFoldDB" id="A0A370GF73"/>
<dbReference type="InterPro" id="IPR029154">
    <property type="entry name" value="HIBADH-like_NADP-bd"/>
</dbReference>
<dbReference type="Gene3D" id="1.10.1040.10">
    <property type="entry name" value="N-(1-d-carboxylethyl)-l-norvaline Dehydrogenase, domain 2"/>
    <property type="match status" value="1"/>
</dbReference>
<dbReference type="SUPFAM" id="SSF51735">
    <property type="entry name" value="NAD(P)-binding Rossmann-fold domains"/>
    <property type="match status" value="1"/>
</dbReference>
<dbReference type="Pfam" id="PF03446">
    <property type="entry name" value="NAD_binding_2"/>
    <property type="match status" value="1"/>
</dbReference>
<name>A0A370GF73_9BACI</name>
<dbReference type="Gene3D" id="3.40.50.720">
    <property type="entry name" value="NAD(P)-binding Rossmann-like Domain"/>
    <property type="match status" value="1"/>
</dbReference>
<keyword evidence="3" id="KW-0520">NAD</keyword>
<dbReference type="InterPro" id="IPR013328">
    <property type="entry name" value="6PGD_dom2"/>
</dbReference>
<feature type="domain" description="3-hydroxyisobutyrate dehydrogenase-like NAD-binding" evidence="6">
    <location>
        <begin position="179"/>
        <end position="298"/>
    </location>
</feature>
<dbReference type="InterPro" id="IPR051265">
    <property type="entry name" value="HIBADH-related_NP60_sf"/>
</dbReference>
<dbReference type="InterPro" id="IPR008927">
    <property type="entry name" value="6-PGluconate_DH-like_C_sf"/>
</dbReference>
<dbReference type="Proteomes" id="UP000255326">
    <property type="component" value="Unassembled WGS sequence"/>
</dbReference>
<dbReference type="PANTHER" id="PTHR43580:SF2">
    <property type="entry name" value="CYTOKINE-LIKE NUCLEAR FACTOR N-PAC"/>
    <property type="match status" value="1"/>
</dbReference>
<gene>
    <name evidence="7" type="ORF">DFR59_10689</name>
</gene>
<evidence type="ECO:0000256" key="3">
    <source>
        <dbReference type="ARBA" id="ARBA00023027"/>
    </source>
</evidence>
<evidence type="ECO:0000256" key="2">
    <source>
        <dbReference type="ARBA" id="ARBA00023002"/>
    </source>
</evidence>
<comment type="caution">
    <text evidence="7">The sequence shown here is derived from an EMBL/GenBank/DDBJ whole genome shotgun (WGS) entry which is preliminary data.</text>
</comment>